<keyword evidence="2" id="KW-1185">Reference proteome</keyword>
<evidence type="ECO:0000313" key="2">
    <source>
        <dbReference type="Proteomes" id="UP000199497"/>
    </source>
</evidence>
<name>A0A1H0UZ82_9ACTN</name>
<proteinExistence type="predicted"/>
<evidence type="ECO:0000313" key="1">
    <source>
        <dbReference type="EMBL" id="SDP71572.1"/>
    </source>
</evidence>
<gene>
    <name evidence="1" type="ORF">SAMN04487905_107247</name>
</gene>
<dbReference type="Proteomes" id="UP000199497">
    <property type="component" value="Unassembled WGS sequence"/>
</dbReference>
<accession>A0A1H0UZ82</accession>
<reference evidence="2" key="1">
    <citation type="submission" date="2016-10" db="EMBL/GenBank/DDBJ databases">
        <authorList>
            <person name="Varghese N."/>
            <person name="Submissions S."/>
        </authorList>
    </citation>
    <scope>NUCLEOTIDE SEQUENCE [LARGE SCALE GENOMIC DNA]</scope>
    <source>
        <strain evidence="2">DSM 46732</strain>
    </source>
</reference>
<dbReference type="EMBL" id="FNJR01000007">
    <property type="protein sequence ID" value="SDP71572.1"/>
    <property type="molecule type" value="Genomic_DNA"/>
</dbReference>
<organism evidence="1 2">
    <name type="scientific">Actinopolyspora xinjiangensis</name>
    <dbReference type="NCBI Taxonomy" id="405564"/>
    <lineage>
        <taxon>Bacteria</taxon>
        <taxon>Bacillati</taxon>
        <taxon>Actinomycetota</taxon>
        <taxon>Actinomycetes</taxon>
        <taxon>Actinopolysporales</taxon>
        <taxon>Actinopolysporaceae</taxon>
        <taxon>Actinopolyspora</taxon>
    </lineage>
</organism>
<sequence length="57" mass="6225">MVSHTRAAPWVRGVGWAGSTGCGLREFAAELGAYVQREQQVRFPLFGVCRFAAVVEV</sequence>
<protein>
    <submittedName>
        <fullName evidence="1">Uncharacterized protein</fullName>
    </submittedName>
</protein>
<dbReference type="RefSeq" id="WP_170837462.1">
    <property type="nucleotide sequence ID" value="NZ_FNJR01000007.1"/>
</dbReference>
<dbReference type="AlphaFoldDB" id="A0A1H0UZ82"/>
<dbReference type="STRING" id="405564.SAMN04487905_107247"/>